<name>A0A1I4D7K7_9EURY</name>
<keyword evidence="1" id="KW-0812">Transmembrane</keyword>
<accession>A0A1I4D7K7</accession>
<feature type="transmembrane region" description="Helical" evidence="1">
    <location>
        <begin position="20"/>
        <end position="38"/>
    </location>
</feature>
<evidence type="ECO:0000256" key="1">
    <source>
        <dbReference type="SAM" id="Phobius"/>
    </source>
</evidence>
<dbReference type="Proteomes" id="UP000199607">
    <property type="component" value="Unassembled WGS sequence"/>
</dbReference>
<feature type="transmembrane region" description="Helical" evidence="1">
    <location>
        <begin position="50"/>
        <end position="71"/>
    </location>
</feature>
<evidence type="ECO:0000313" key="3">
    <source>
        <dbReference type="Proteomes" id="UP000199607"/>
    </source>
</evidence>
<protein>
    <submittedName>
        <fullName evidence="2">Uncharacterized protein</fullName>
    </submittedName>
</protein>
<dbReference type="EMBL" id="FOTC01000001">
    <property type="protein sequence ID" value="SFK88829.1"/>
    <property type="molecule type" value="Genomic_DNA"/>
</dbReference>
<reference evidence="3" key="1">
    <citation type="submission" date="2016-10" db="EMBL/GenBank/DDBJ databases">
        <authorList>
            <person name="Varghese N."/>
            <person name="Submissions S."/>
        </authorList>
    </citation>
    <scope>NUCLEOTIDE SEQUENCE [LARGE SCALE GENOMIC DNA]</scope>
    <source>
        <strain evidence="3">CGMCC 1.7738</strain>
    </source>
</reference>
<dbReference type="AlphaFoldDB" id="A0A1I4D7K7"/>
<gene>
    <name evidence="2" type="ORF">SAMN04487950_1658</name>
</gene>
<organism evidence="2 3">
    <name type="scientific">Halogranum rubrum</name>
    <dbReference type="NCBI Taxonomy" id="553466"/>
    <lineage>
        <taxon>Archaea</taxon>
        <taxon>Methanobacteriati</taxon>
        <taxon>Methanobacteriota</taxon>
        <taxon>Stenosarchaea group</taxon>
        <taxon>Halobacteria</taxon>
        <taxon>Halobacteriales</taxon>
        <taxon>Haloferacaceae</taxon>
    </lineage>
</organism>
<proteinExistence type="predicted"/>
<sequence>MGVPLVAGKVAFAPSSRTLLTLGATLLIYLTTFALLAAQNTTPPWLLRTVVAILAAVFMLPAFGPLMLLYALKTEQFAGLVIVGFLFSGIWVYLLASVVGGFFDSIARRSGQSRSY</sequence>
<keyword evidence="3" id="KW-1185">Reference proteome</keyword>
<evidence type="ECO:0000313" key="2">
    <source>
        <dbReference type="EMBL" id="SFK88829.1"/>
    </source>
</evidence>
<dbReference type="RefSeq" id="WP_089868107.1">
    <property type="nucleotide sequence ID" value="NZ_FOTC01000001.1"/>
</dbReference>
<keyword evidence="1" id="KW-0472">Membrane</keyword>
<feature type="transmembrane region" description="Helical" evidence="1">
    <location>
        <begin position="77"/>
        <end position="103"/>
    </location>
</feature>
<keyword evidence="1" id="KW-1133">Transmembrane helix</keyword>